<evidence type="ECO:0000256" key="2">
    <source>
        <dbReference type="ARBA" id="ARBA00022643"/>
    </source>
</evidence>
<keyword evidence="4" id="KW-0503">Monooxygenase</keyword>
<dbReference type="InterPro" id="IPR013785">
    <property type="entry name" value="Aldolase_TIM"/>
</dbReference>
<dbReference type="CDD" id="cd04730">
    <property type="entry name" value="NPD_like"/>
    <property type="match status" value="1"/>
</dbReference>
<keyword evidence="1" id="KW-0285">Flavoprotein</keyword>
<keyword evidence="2" id="KW-0288">FMN</keyword>
<evidence type="ECO:0000256" key="3">
    <source>
        <dbReference type="ARBA" id="ARBA00023002"/>
    </source>
</evidence>
<dbReference type="Gene3D" id="3.20.20.70">
    <property type="entry name" value="Aldolase class I"/>
    <property type="match status" value="1"/>
</dbReference>
<evidence type="ECO:0000313" key="5">
    <source>
        <dbReference type="Proteomes" id="UP000318405"/>
    </source>
</evidence>
<sequence>MNNTICEMFGIEVPIFGFSHCRNVVAEITRAGGLGALGTAYYTPEQLEMELNWIDERVGGKPYGVNLLLPQKFETVGQEKLDFDKLPEEHVRFVRELLDAGGVPRLPESERESLLREALDQLHMTPEHAGELLDVVLRHPNVKLVVSALGSPPRHILDRLHEHGIKVGAMTGKVQHALKHKANGLDLVIAQGTEAAGHTGVVSSMVLWPEVVDAVAPMPVLAAGGIGRGRQMAAAFALGAKGIWCGSIWLGTRESDLPDEMKELLWAANAEDAVQTRSRTGKPGRMLRSKFTEAWVQPGAPQPLPMPWQSVLSTEARLRFDRAVAKDFMTCPVGQIVGTMRHETSVRQVIYDILAEFGETLVDMAELSDEVAE</sequence>
<dbReference type="PANTHER" id="PTHR32332">
    <property type="entry name" value="2-NITROPROPANE DIOXYGENASE"/>
    <property type="match status" value="1"/>
</dbReference>
<comment type="caution">
    <text evidence="4">The sequence shown here is derived from an EMBL/GenBank/DDBJ whole genome shotgun (WGS) entry which is preliminary data.</text>
</comment>
<dbReference type="GO" id="GO:0018580">
    <property type="term" value="F:nitronate monooxygenase activity"/>
    <property type="evidence" value="ECO:0007669"/>
    <property type="project" value="InterPro"/>
</dbReference>
<dbReference type="OrthoDB" id="9778912at2"/>
<dbReference type="Pfam" id="PF03060">
    <property type="entry name" value="NMO"/>
    <property type="match status" value="1"/>
</dbReference>
<organism evidence="4 5">
    <name type="scientific">Verticiella sediminum</name>
    <dbReference type="NCBI Taxonomy" id="1247510"/>
    <lineage>
        <taxon>Bacteria</taxon>
        <taxon>Pseudomonadati</taxon>
        <taxon>Pseudomonadota</taxon>
        <taxon>Betaproteobacteria</taxon>
        <taxon>Burkholderiales</taxon>
        <taxon>Alcaligenaceae</taxon>
        <taxon>Verticiella</taxon>
    </lineage>
</organism>
<name>A0A556B219_9BURK</name>
<dbReference type="PANTHER" id="PTHR32332:SF38">
    <property type="entry name" value="MONOOXYGENASE RV1533-RELATED"/>
    <property type="match status" value="1"/>
</dbReference>
<dbReference type="EMBL" id="VLTJ01000001">
    <property type="protein sequence ID" value="TSH99203.1"/>
    <property type="molecule type" value="Genomic_DNA"/>
</dbReference>
<dbReference type="AlphaFoldDB" id="A0A556B219"/>
<proteinExistence type="predicted"/>
<dbReference type="RefSeq" id="WP_143946112.1">
    <property type="nucleotide sequence ID" value="NZ_BAABMB010000001.1"/>
</dbReference>
<dbReference type="Proteomes" id="UP000318405">
    <property type="component" value="Unassembled WGS sequence"/>
</dbReference>
<protein>
    <submittedName>
        <fullName evidence="4">Nitronate monooxygenase</fullName>
    </submittedName>
</protein>
<accession>A0A556B219</accession>
<evidence type="ECO:0000256" key="1">
    <source>
        <dbReference type="ARBA" id="ARBA00022630"/>
    </source>
</evidence>
<dbReference type="SUPFAM" id="SSF51412">
    <property type="entry name" value="Inosine monophosphate dehydrogenase (IMPDH)"/>
    <property type="match status" value="1"/>
</dbReference>
<reference evidence="4 5" key="1">
    <citation type="submission" date="2019-07" db="EMBL/GenBank/DDBJ databases">
        <title>Qingshengfaniella alkalisoli gen. nov., sp. nov., isolated from saline soil.</title>
        <authorList>
            <person name="Xu L."/>
            <person name="Huang X.-X."/>
            <person name="Sun J.-Q."/>
        </authorList>
    </citation>
    <scope>NUCLEOTIDE SEQUENCE [LARGE SCALE GENOMIC DNA]</scope>
    <source>
        <strain evidence="4 5">DSM 27279</strain>
    </source>
</reference>
<dbReference type="InterPro" id="IPR004136">
    <property type="entry name" value="NMO"/>
</dbReference>
<keyword evidence="3" id="KW-0560">Oxidoreductase</keyword>
<gene>
    <name evidence="4" type="ORF">FOZ76_00260</name>
</gene>
<evidence type="ECO:0000313" key="4">
    <source>
        <dbReference type="EMBL" id="TSH99203.1"/>
    </source>
</evidence>
<keyword evidence="5" id="KW-1185">Reference proteome</keyword>